<accession>A0ABT2BLG3</accession>
<evidence type="ECO:0000259" key="2">
    <source>
        <dbReference type="PROSITE" id="PS50883"/>
    </source>
</evidence>
<dbReference type="EMBL" id="JANUGV010000003">
    <property type="protein sequence ID" value="MCS0609357.1"/>
    <property type="molecule type" value="Genomic_DNA"/>
</dbReference>
<feature type="domain" description="GGDEF" evidence="3">
    <location>
        <begin position="333"/>
        <end position="465"/>
    </location>
</feature>
<proteinExistence type="predicted"/>
<evidence type="ECO:0000256" key="1">
    <source>
        <dbReference type="SAM" id="Coils"/>
    </source>
</evidence>
<dbReference type="NCBIfam" id="TIGR00254">
    <property type="entry name" value="GGDEF"/>
    <property type="match status" value="1"/>
</dbReference>
<dbReference type="Gene3D" id="3.20.20.450">
    <property type="entry name" value="EAL domain"/>
    <property type="match status" value="1"/>
</dbReference>
<comment type="caution">
    <text evidence="4">The sequence shown here is derived from an EMBL/GenBank/DDBJ whole genome shotgun (WGS) entry which is preliminary data.</text>
</comment>
<dbReference type="Gene3D" id="3.30.70.270">
    <property type="match status" value="1"/>
</dbReference>
<dbReference type="SMART" id="SM00267">
    <property type="entry name" value="GGDEF"/>
    <property type="match status" value="1"/>
</dbReference>
<feature type="coiled-coil region" evidence="1">
    <location>
        <begin position="117"/>
        <end position="144"/>
    </location>
</feature>
<dbReference type="Gene3D" id="3.30.450.40">
    <property type="match status" value="1"/>
</dbReference>
<dbReference type="InterPro" id="IPR052155">
    <property type="entry name" value="Biofilm_reg_signaling"/>
</dbReference>
<dbReference type="PANTHER" id="PTHR44757:SF2">
    <property type="entry name" value="BIOFILM ARCHITECTURE MAINTENANCE PROTEIN MBAA"/>
    <property type="match status" value="1"/>
</dbReference>
<dbReference type="Pfam" id="PF00990">
    <property type="entry name" value="GGDEF"/>
    <property type="match status" value="1"/>
</dbReference>
<dbReference type="PANTHER" id="PTHR44757">
    <property type="entry name" value="DIGUANYLATE CYCLASE DGCP"/>
    <property type="match status" value="1"/>
</dbReference>
<organism evidence="4 5">
    <name type="scientific">Massilia solisilvae</name>
    <dbReference type="NCBI Taxonomy" id="1811225"/>
    <lineage>
        <taxon>Bacteria</taxon>
        <taxon>Pseudomonadati</taxon>
        <taxon>Pseudomonadota</taxon>
        <taxon>Betaproteobacteria</taxon>
        <taxon>Burkholderiales</taxon>
        <taxon>Oxalobacteraceae</taxon>
        <taxon>Telluria group</taxon>
        <taxon>Massilia</taxon>
    </lineage>
</organism>
<sequence>MSLPVIVHRNLSTASLEAIQAAFGATHELIQADATTGIAAEGNEERVALVVIGVDRENIAPSQDFRVPTVLIARQHNMEQELKALEAGAVDYFSDATPVPVLAARLRNHLSGRISKLACYIRELERQQKKNAKLNRSLAMLSGTNSAIARLRDRAVLFKETARIAVEHGGYGAVLIGMRDKDENLALVASNGLSHDDLAAFAKLLAHGGVIQQSMDSGAVQIHYPSSLVDVAGPGGMVGSTRRFGGLAIVPLKPWDRVEGMIALFADEGLLDDIDVPLLSELSQDLSFALRNFEQQDRANYLYYYDVLTGLPNFPLFLDRLTEVIGAASNRARGVYVLVVNLGHFKHVNEVWGRTAGDQVLEIIAQRLRAGLPEQASIARVIGDSFAIADLYSDNADLTLLIDHVTGMIEEPIQLEGHTLQLSARMGCATCPADGEESEVVFRNAEAALKHARRSGERACFYSPELNAHVRAQLELEGLMRSAIGTGQFVMHYQPKVDVQSGEMVAAEALIRWIHPEKGMISPGRFIPLAEETGLIVPIGKWVIDTVCAQQAAWRAQGIPVVPVAINISAMQFKGSDVFKDVQAGLMSYNLVPEHIELELTETLVMQDPAAAEETMRSLREAGLHLSLDDFGTGYSSLAYLKRFPFSSVKIDRAFVTDITTNPGDAAIAKAIIGMGHSLQLKVIAEGVETAEQVQLLRESGCDQIQGFYFSQAVPADEFSGMLRARKVFAECNALN</sequence>
<dbReference type="CDD" id="cd01948">
    <property type="entry name" value="EAL"/>
    <property type="match status" value="1"/>
</dbReference>
<dbReference type="SUPFAM" id="SSF141868">
    <property type="entry name" value="EAL domain-like"/>
    <property type="match status" value="1"/>
</dbReference>
<dbReference type="InterPro" id="IPR001633">
    <property type="entry name" value="EAL_dom"/>
</dbReference>
<dbReference type="InterPro" id="IPR000160">
    <property type="entry name" value="GGDEF_dom"/>
</dbReference>
<dbReference type="Pfam" id="PF00563">
    <property type="entry name" value="EAL"/>
    <property type="match status" value="1"/>
</dbReference>
<reference evidence="4 5" key="1">
    <citation type="submission" date="2022-08" db="EMBL/GenBank/DDBJ databases">
        <title>Reclassification of Massilia species as members of the genera Telluria, Duganella, Pseudoduganella, Mokoshia gen. nov. and Zemynaea gen. nov. using orthogonal and non-orthogonal genome-based approaches.</title>
        <authorList>
            <person name="Bowman J.P."/>
        </authorList>
    </citation>
    <scope>NUCLEOTIDE SEQUENCE [LARGE SCALE GENOMIC DNA]</scope>
    <source>
        <strain evidence="4 5">JCM 31607</strain>
    </source>
</reference>
<keyword evidence="5" id="KW-1185">Reference proteome</keyword>
<dbReference type="PROSITE" id="PS50883">
    <property type="entry name" value="EAL"/>
    <property type="match status" value="1"/>
</dbReference>
<name>A0ABT2BLG3_9BURK</name>
<dbReference type="SUPFAM" id="SSF55073">
    <property type="entry name" value="Nucleotide cyclase"/>
    <property type="match status" value="1"/>
</dbReference>
<dbReference type="SUPFAM" id="SSF55781">
    <property type="entry name" value="GAF domain-like"/>
    <property type="match status" value="1"/>
</dbReference>
<dbReference type="InterPro" id="IPR035919">
    <property type="entry name" value="EAL_sf"/>
</dbReference>
<protein>
    <submittedName>
        <fullName evidence="4">EAL domain-containing protein</fullName>
    </submittedName>
</protein>
<dbReference type="RefSeq" id="WP_258857007.1">
    <property type="nucleotide sequence ID" value="NZ_JANUGV010000003.1"/>
</dbReference>
<dbReference type="InterPro" id="IPR043128">
    <property type="entry name" value="Rev_trsase/Diguanyl_cyclase"/>
</dbReference>
<dbReference type="PROSITE" id="PS50887">
    <property type="entry name" value="GGDEF"/>
    <property type="match status" value="1"/>
</dbReference>
<evidence type="ECO:0000313" key="4">
    <source>
        <dbReference type="EMBL" id="MCS0609357.1"/>
    </source>
</evidence>
<keyword evidence="1" id="KW-0175">Coiled coil</keyword>
<dbReference type="InterPro" id="IPR029016">
    <property type="entry name" value="GAF-like_dom_sf"/>
</dbReference>
<dbReference type="Proteomes" id="UP001205861">
    <property type="component" value="Unassembled WGS sequence"/>
</dbReference>
<dbReference type="InterPro" id="IPR029787">
    <property type="entry name" value="Nucleotide_cyclase"/>
</dbReference>
<feature type="domain" description="EAL" evidence="2">
    <location>
        <begin position="473"/>
        <end position="727"/>
    </location>
</feature>
<gene>
    <name evidence="4" type="ORF">NX773_14395</name>
</gene>
<evidence type="ECO:0000313" key="5">
    <source>
        <dbReference type="Proteomes" id="UP001205861"/>
    </source>
</evidence>
<evidence type="ECO:0000259" key="3">
    <source>
        <dbReference type="PROSITE" id="PS50887"/>
    </source>
</evidence>
<dbReference type="SMART" id="SM00052">
    <property type="entry name" value="EAL"/>
    <property type="match status" value="1"/>
</dbReference>
<dbReference type="CDD" id="cd01949">
    <property type="entry name" value="GGDEF"/>
    <property type="match status" value="1"/>
</dbReference>